<dbReference type="STRING" id="996166.SAMN05192554_10923"/>
<organism evidence="2 3">
    <name type="scientific">Haloarchaeobius iranensis</name>
    <dbReference type="NCBI Taxonomy" id="996166"/>
    <lineage>
        <taxon>Archaea</taxon>
        <taxon>Methanobacteriati</taxon>
        <taxon>Methanobacteriota</taxon>
        <taxon>Stenosarchaea group</taxon>
        <taxon>Halobacteria</taxon>
        <taxon>Halobacteriales</taxon>
        <taxon>Halorubellaceae</taxon>
        <taxon>Haloarchaeobius</taxon>
    </lineage>
</organism>
<sequence>MTEKGAVEEQSSRERLADDAVLAAVALAIVVGIGFAAEVDVHTPTLLAAAGGIVVLELLLSTKPSRVRAVWERSYVRPLAVTAAVLVAVAGAFVAPPLVFALLWGGLGGYLLLAGTILLLSGPPFGRLLARFRANGNDEK</sequence>
<keyword evidence="3" id="KW-1185">Reference proteome</keyword>
<dbReference type="RefSeq" id="WP_089733203.1">
    <property type="nucleotide sequence ID" value="NZ_FNIA01000009.1"/>
</dbReference>
<dbReference type="Proteomes" id="UP000199370">
    <property type="component" value="Unassembled WGS sequence"/>
</dbReference>
<protein>
    <submittedName>
        <fullName evidence="2">Uncharacterized protein</fullName>
    </submittedName>
</protein>
<proteinExistence type="predicted"/>
<keyword evidence="1" id="KW-0472">Membrane</keyword>
<evidence type="ECO:0000313" key="2">
    <source>
        <dbReference type="EMBL" id="SDM88864.1"/>
    </source>
</evidence>
<evidence type="ECO:0000256" key="1">
    <source>
        <dbReference type="SAM" id="Phobius"/>
    </source>
</evidence>
<keyword evidence="1" id="KW-1133">Transmembrane helix</keyword>
<feature type="transmembrane region" description="Helical" evidence="1">
    <location>
        <begin position="43"/>
        <end position="60"/>
    </location>
</feature>
<name>A0A1G9WW82_9EURY</name>
<feature type="transmembrane region" description="Helical" evidence="1">
    <location>
        <begin position="110"/>
        <end position="130"/>
    </location>
</feature>
<feature type="transmembrane region" description="Helical" evidence="1">
    <location>
        <begin position="81"/>
        <end position="104"/>
    </location>
</feature>
<reference evidence="2 3" key="1">
    <citation type="submission" date="2016-10" db="EMBL/GenBank/DDBJ databases">
        <authorList>
            <person name="de Groot N.N."/>
        </authorList>
    </citation>
    <scope>NUCLEOTIDE SEQUENCE [LARGE SCALE GENOMIC DNA]</scope>
    <source>
        <strain evidence="3">EB21,IBRC-M 10013,KCTC 4048</strain>
    </source>
</reference>
<accession>A0A1G9WW82</accession>
<dbReference type="EMBL" id="FNIA01000009">
    <property type="protein sequence ID" value="SDM88864.1"/>
    <property type="molecule type" value="Genomic_DNA"/>
</dbReference>
<keyword evidence="1" id="KW-0812">Transmembrane</keyword>
<evidence type="ECO:0000313" key="3">
    <source>
        <dbReference type="Proteomes" id="UP000199370"/>
    </source>
</evidence>
<feature type="transmembrane region" description="Helical" evidence="1">
    <location>
        <begin position="20"/>
        <end position="37"/>
    </location>
</feature>
<gene>
    <name evidence="2" type="ORF">SAMN05192554_10923</name>
</gene>
<dbReference type="AlphaFoldDB" id="A0A1G9WW82"/>